<dbReference type="Gene3D" id="3.30.2350.10">
    <property type="entry name" value="Pseudouridine synthase"/>
    <property type="match status" value="1"/>
</dbReference>
<evidence type="ECO:0000256" key="4">
    <source>
        <dbReference type="ARBA" id="ARBA00023235"/>
    </source>
</evidence>
<gene>
    <name evidence="17" type="ORF">ACFQND_23585</name>
</gene>
<dbReference type="PROSITE" id="PS01129">
    <property type="entry name" value="PSI_RLU"/>
    <property type="match status" value="1"/>
</dbReference>
<dbReference type="PANTHER" id="PTHR21600:SF91">
    <property type="entry name" value="DUAL-SPECIFICITY RNA PSEUDOURIDINE SYNTHASE RLUA"/>
    <property type="match status" value="1"/>
</dbReference>
<protein>
    <recommendedName>
        <fullName evidence="10">Dual-specificity RNA pseudouridine synthase RluA</fullName>
        <ecNumber evidence="8">5.4.99.28</ecNumber>
        <ecNumber evidence="9">5.4.99.29</ecNumber>
    </recommendedName>
    <alternativeName>
        <fullName evidence="11">23S rRNA pseudouridine(746) synthase</fullName>
    </alternativeName>
    <alternativeName>
        <fullName evidence="14">Ribosomal large subunit pseudouridine synthase A</fullName>
    </alternativeName>
    <alternativeName>
        <fullName evidence="13">rRNA pseudouridylate synthase A</fullName>
    </alternativeName>
    <alternativeName>
        <fullName evidence="15">rRNA-uridine isomerase A</fullName>
    </alternativeName>
    <alternativeName>
        <fullName evidence="12">tRNA pseudouridine(32) synthase</fullName>
    </alternativeName>
</protein>
<comment type="function">
    <text evidence="7">Dual specificity enzyme that catalyzes the synthesis of pseudouridine from uracil-746 in 23S ribosomal RNA and from uracil-32 in the anticodon stem and loop of transfer RNAs.</text>
</comment>
<comment type="similarity">
    <text evidence="1">Belongs to the pseudouridine synthase RluA family.</text>
</comment>
<dbReference type="Proteomes" id="UP001596270">
    <property type="component" value="Unassembled WGS sequence"/>
</dbReference>
<dbReference type="PANTHER" id="PTHR21600">
    <property type="entry name" value="MITOCHONDRIAL RNA PSEUDOURIDINE SYNTHASE"/>
    <property type="match status" value="1"/>
</dbReference>
<dbReference type="SUPFAM" id="SSF55120">
    <property type="entry name" value="Pseudouridine synthase"/>
    <property type="match status" value="1"/>
</dbReference>
<name>A0ABW1U2W2_9BURK</name>
<comment type="caution">
    <text evidence="17">The sequence shown here is derived from an EMBL/GenBank/DDBJ whole genome shotgun (WGS) entry which is preliminary data.</text>
</comment>
<comment type="catalytic activity">
    <reaction evidence="6">
        <text>uridine(746) in 23S rRNA = pseudouridine(746) in 23S rRNA</text>
        <dbReference type="Rhea" id="RHEA:42548"/>
        <dbReference type="Rhea" id="RHEA-COMP:10109"/>
        <dbReference type="Rhea" id="RHEA-COMP:10110"/>
        <dbReference type="ChEBI" id="CHEBI:65314"/>
        <dbReference type="ChEBI" id="CHEBI:65315"/>
        <dbReference type="EC" id="5.4.99.29"/>
    </reaction>
</comment>
<evidence type="ECO:0000256" key="14">
    <source>
        <dbReference type="ARBA" id="ARBA00042883"/>
    </source>
</evidence>
<feature type="domain" description="Pseudouridine synthase RsuA/RluA-like" evidence="16">
    <location>
        <begin position="29"/>
        <end position="186"/>
    </location>
</feature>
<keyword evidence="4 17" id="KW-0413">Isomerase</keyword>
<dbReference type="InterPro" id="IPR006224">
    <property type="entry name" value="PsdUridine_synth_RluA-like_CS"/>
</dbReference>
<sequence length="235" mass="26062">MQTAPPQNNYLAGHAAGEGIETVYADDSLLVFNKPAGLLSVPGRGEDKQDCLSRRVQQHHPDALVVHRLDMATSGLMLMARGAEMQRALSRLFENREVHKRYVAVVDGLMHENQPAPQNPGEWALIDLPIAVDWPRRPLRIIDREHGKPSQTRWRSVGSGNAANSTRVELEPVTGRSHQLRVHLQALGHPILGDQLYAPAEVQARAPRLLLHAAMLAFSHPEKGRAMRFACEPGF</sequence>
<evidence type="ECO:0000259" key="16">
    <source>
        <dbReference type="Pfam" id="PF00849"/>
    </source>
</evidence>
<evidence type="ECO:0000256" key="10">
    <source>
        <dbReference type="ARBA" id="ARBA00039988"/>
    </source>
</evidence>
<accession>A0ABW1U2W2</accession>
<proteinExistence type="inferred from homology"/>
<evidence type="ECO:0000256" key="13">
    <source>
        <dbReference type="ARBA" id="ARBA00042844"/>
    </source>
</evidence>
<evidence type="ECO:0000256" key="6">
    <source>
        <dbReference type="ARBA" id="ARBA00036916"/>
    </source>
</evidence>
<dbReference type="EC" id="5.4.99.29" evidence="9"/>
<dbReference type="InterPro" id="IPR020103">
    <property type="entry name" value="PsdUridine_synth_cat_dom_sf"/>
</dbReference>
<dbReference type="GO" id="GO:0016853">
    <property type="term" value="F:isomerase activity"/>
    <property type="evidence" value="ECO:0007669"/>
    <property type="project" value="UniProtKB-KW"/>
</dbReference>
<comment type="catalytic activity">
    <reaction evidence="5">
        <text>uridine(32) in tRNA = pseudouridine(32) in tRNA</text>
        <dbReference type="Rhea" id="RHEA:42544"/>
        <dbReference type="Rhea" id="RHEA-COMP:10107"/>
        <dbReference type="Rhea" id="RHEA-COMP:10108"/>
        <dbReference type="ChEBI" id="CHEBI:65314"/>
        <dbReference type="ChEBI" id="CHEBI:65315"/>
        <dbReference type="EC" id="5.4.99.28"/>
    </reaction>
</comment>
<dbReference type="RefSeq" id="WP_371439979.1">
    <property type="nucleotide sequence ID" value="NZ_JBHSRS010000084.1"/>
</dbReference>
<evidence type="ECO:0000313" key="18">
    <source>
        <dbReference type="Proteomes" id="UP001596270"/>
    </source>
</evidence>
<evidence type="ECO:0000256" key="8">
    <source>
        <dbReference type="ARBA" id="ARBA00038944"/>
    </source>
</evidence>
<keyword evidence="18" id="KW-1185">Reference proteome</keyword>
<reference evidence="18" key="1">
    <citation type="journal article" date="2019" name="Int. J. Syst. Evol. Microbiol.">
        <title>The Global Catalogue of Microorganisms (GCM) 10K type strain sequencing project: providing services to taxonomists for standard genome sequencing and annotation.</title>
        <authorList>
            <consortium name="The Broad Institute Genomics Platform"/>
            <consortium name="The Broad Institute Genome Sequencing Center for Infectious Disease"/>
            <person name="Wu L."/>
            <person name="Ma J."/>
        </authorList>
    </citation>
    <scope>NUCLEOTIDE SEQUENCE [LARGE SCALE GENOMIC DNA]</scope>
    <source>
        <strain evidence="18">CCUG 39402</strain>
    </source>
</reference>
<evidence type="ECO:0000256" key="3">
    <source>
        <dbReference type="ARBA" id="ARBA00022694"/>
    </source>
</evidence>
<evidence type="ECO:0000256" key="2">
    <source>
        <dbReference type="ARBA" id="ARBA00022552"/>
    </source>
</evidence>
<evidence type="ECO:0000256" key="15">
    <source>
        <dbReference type="ARBA" id="ARBA00043143"/>
    </source>
</evidence>
<keyword evidence="3" id="KW-0819">tRNA processing</keyword>
<organism evidence="17 18">
    <name type="scientific">Polaromonas aquatica</name>
    <dbReference type="NCBI Taxonomy" id="332657"/>
    <lineage>
        <taxon>Bacteria</taxon>
        <taxon>Pseudomonadati</taxon>
        <taxon>Pseudomonadota</taxon>
        <taxon>Betaproteobacteria</taxon>
        <taxon>Burkholderiales</taxon>
        <taxon>Comamonadaceae</taxon>
        <taxon>Polaromonas</taxon>
    </lineage>
</organism>
<dbReference type="InterPro" id="IPR050188">
    <property type="entry name" value="RluA_PseudoU_synthase"/>
</dbReference>
<dbReference type="Pfam" id="PF00849">
    <property type="entry name" value="PseudoU_synth_2"/>
    <property type="match status" value="1"/>
</dbReference>
<evidence type="ECO:0000256" key="5">
    <source>
        <dbReference type="ARBA" id="ARBA00036184"/>
    </source>
</evidence>
<evidence type="ECO:0000256" key="9">
    <source>
        <dbReference type="ARBA" id="ARBA00038945"/>
    </source>
</evidence>
<keyword evidence="2" id="KW-0698">rRNA processing</keyword>
<dbReference type="CDD" id="cd02869">
    <property type="entry name" value="PseudoU_synth_RluA_like"/>
    <property type="match status" value="1"/>
</dbReference>
<evidence type="ECO:0000256" key="1">
    <source>
        <dbReference type="ARBA" id="ARBA00010876"/>
    </source>
</evidence>
<dbReference type="InterPro" id="IPR006145">
    <property type="entry name" value="PsdUridine_synth_RsuA/RluA"/>
</dbReference>
<evidence type="ECO:0000256" key="11">
    <source>
        <dbReference type="ARBA" id="ARBA00041266"/>
    </source>
</evidence>
<dbReference type="EC" id="5.4.99.28" evidence="8"/>
<evidence type="ECO:0000256" key="12">
    <source>
        <dbReference type="ARBA" id="ARBA00042372"/>
    </source>
</evidence>
<evidence type="ECO:0000256" key="7">
    <source>
        <dbReference type="ARBA" id="ARBA00037305"/>
    </source>
</evidence>
<evidence type="ECO:0000313" key="17">
    <source>
        <dbReference type="EMBL" id="MFC6284221.1"/>
    </source>
</evidence>
<dbReference type="EMBL" id="JBHSRS010000084">
    <property type="protein sequence ID" value="MFC6284221.1"/>
    <property type="molecule type" value="Genomic_DNA"/>
</dbReference>